<protein>
    <submittedName>
        <fullName evidence="3">DUF2799 domain-containing protein</fullName>
    </submittedName>
</protein>
<dbReference type="InterPro" id="IPR021242">
    <property type="entry name" value="DUF2799"/>
</dbReference>
<gene>
    <name evidence="3" type="ORF">ACFQPB_01385</name>
</gene>
<sequence>MALNTPSLRVACALLASGLLLASCATLDADECKAADWRQIGRSDGERGYGTGRLDEHRKACAEHGITPNADRYWLGRSEGLQHYCRLDNALRVGRAGQGYQGVCPPAIDAHFRQWHAAAYEVSRIRSAMDSVNNEIDQHERRLRQRDIDDRERQRLRQTIRELDRRRERLRNDLHDQERRVDRLTQDWRPGMPPR</sequence>
<keyword evidence="1" id="KW-0175">Coiled coil</keyword>
<keyword evidence="2" id="KW-0732">Signal</keyword>
<name>A0ABW2QER7_9BURK</name>
<comment type="caution">
    <text evidence="3">The sequence shown here is derived from an EMBL/GenBank/DDBJ whole genome shotgun (WGS) entry which is preliminary data.</text>
</comment>
<dbReference type="RefSeq" id="WP_382219176.1">
    <property type="nucleotide sequence ID" value="NZ_JBHTCA010000001.1"/>
</dbReference>
<accession>A0ABW2QER7</accession>
<evidence type="ECO:0000313" key="4">
    <source>
        <dbReference type="Proteomes" id="UP001596501"/>
    </source>
</evidence>
<organism evidence="3 4">
    <name type="scientific">Hydrogenophaga atypica</name>
    <dbReference type="NCBI Taxonomy" id="249409"/>
    <lineage>
        <taxon>Bacteria</taxon>
        <taxon>Pseudomonadati</taxon>
        <taxon>Pseudomonadota</taxon>
        <taxon>Betaproteobacteria</taxon>
        <taxon>Burkholderiales</taxon>
        <taxon>Comamonadaceae</taxon>
        <taxon>Hydrogenophaga</taxon>
    </lineage>
</organism>
<reference evidence="4" key="1">
    <citation type="journal article" date="2019" name="Int. J. Syst. Evol. Microbiol.">
        <title>The Global Catalogue of Microorganisms (GCM) 10K type strain sequencing project: providing services to taxonomists for standard genome sequencing and annotation.</title>
        <authorList>
            <consortium name="The Broad Institute Genomics Platform"/>
            <consortium name="The Broad Institute Genome Sequencing Center for Infectious Disease"/>
            <person name="Wu L."/>
            <person name="Ma J."/>
        </authorList>
    </citation>
    <scope>NUCLEOTIDE SEQUENCE [LARGE SCALE GENOMIC DNA]</scope>
    <source>
        <strain evidence="4">CGMCC 1.12371</strain>
    </source>
</reference>
<feature type="coiled-coil region" evidence="1">
    <location>
        <begin position="122"/>
        <end position="187"/>
    </location>
</feature>
<feature type="signal peptide" evidence="2">
    <location>
        <begin position="1"/>
        <end position="22"/>
    </location>
</feature>
<evidence type="ECO:0000256" key="1">
    <source>
        <dbReference type="SAM" id="Coils"/>
    </source>
</evidence>
<proteinExistence type="predicted"/>
<evidence type="ECO:0000256" key="2">
    <source>
        <dbReference type="SAM" id="SignalP"/>
    </source>
</evidence>
<keyword evidence="4" id="KW-1185">Reference proteome</keyword>
<dbReference type="Proteomes" id="UP001596501">
    <property type="component" value="Unassembled WGS sequence"/>
</dbReference>
<dbReference type="Pfam" id="PF10973">
    <property type="entry name" value="DUF2799"/>
    <property type="match status" value="1"/>
</dbReference>
<feature type="chain" id="PRO_5047186704" evidence="2">
    <location>
        <begin position="23"/>
        <end position="195"/>
    </location>
</feature>
<evidence type="ECO:0000313" key="3">
    <source>
        <dbReference type="EMBL" id="MFC7407506.1"/>
    </source>
</evidence>
<dbReference type="EMBL" id="JBHTCA010000001">
    <property type="protein sequence ID" value="MFC7407506.1"/>
    <property type="molecule type" value="Genomic_DNA"/>
</dbReference>